<dbReference type="AlphaFoldDB" id="A0A0A5G5F4"/>
<dbReference type="Proteomes" id="UP000030401">
    <property type="component" value="Unassembled WGS sequence"/>
</dbReference>
<organism evidence="1 2">
    <name type="scientific">Pontibacillus litoralis JSM 072002</name>
    <dbReference type="NCBI Taxonomy" id="1385512"/>
    <lineage>
        <taxon>Bacteria</taxon>
        <taxon>Bacillati</taxon>
        <taxon>Bacillota</taxon>
        <taxon>Bacilli</taxon>
        <taxon>Bacillales</taxon>
        <taxon>Bacillaceae</taxon>
        <taxon>Pontibacillus</taxon>
    </lineage>
</organism>
<evidence type="ECO:0000313" key="2">
    <source>
        <dbReference type="Proteomes" id="UP000030401"/>
    </source>
</evidence>
<accession>A0A0A5G5F4</accession>
<sequence length="67" mass="7632">MDRKMLHERVYALKYVMEGGQVHLGAAQRSVEYDLEQVRTASDGMIDPESVSQQIIDIVEATLENEH</sequence>
<dbReference type="OrthoDB" id="2691876at2"/>
<comment type="caution">
    <text evidence="1">The sequence shown here is derived from an EMBL/GenBank/DDBJ whole genome shotgun (WGS) entry which is preliminary data.</text>
</comment>
<proteinExistence type="predicted"/>
<dbReference type="STRING" id="1385512.N784_06780"/>
<protein>
    <submittedName>
        <fullName evidence="1">Uncharacterized protein</fullName>
    </submittedName>
</protein>
<keyword evidence="2" id="KW-1185">Reference proteome</keyword>
<reference evidence="1 2" key="1">
    <citation type="submission" date="2013-08" db="EMBL/GenBank/DDBJ databases">
        <authorList>
            <person name="Huang J."/>
            <person name="Wang G."/>
        </authorList>
    </citation>
    <scope>NUCLEOTIDE SEQUENCE [LARGE SCALE GENOMIC DNA]</scope>
    <source>
        <strain evidence="1 2">JSM 072002</strain>
    </source>
</reference>
<evidence type="ECO:0000313" key="1">
    <source>
        <dbReference type="EMBL" id="KGX88361.1"/>
    </source>
</evidence>
<gene>
    <name evidence="1" type="ORF">N784_06780</name>
</gene>
<dbReference type="EMBL" id="AVPG01000002">
    <property type="protein sequence ID" value="KGX88361.1"/>
    <property type="molecule type" value="Genomic_DNA"/>
</dbReference>
<name>A0A0A5G5F4_9BACI</name>
<dbReference type="eggNOG" id="ENOG5031ZFT">
    <property type="taxonomic scope" value="Bacteria"/>
</dbReference>
<dbReference type="RefSeq" id="WP_036831797.1">
    <property type="nucleotide sequence ID" value="NZ_AVPG01000002.1"/>
</dbReference>